<dbReference type="PANTHER" id="PTHR45458">
    <property type="entry name" value="SHORT-CHAIN DEHYDROGENASE/REDUCTASE SDR"/>
    <property type="match status" value="1"/>
</dbReference>
<proteinExistence type="inferred from homology"/>
<dbReference type="Gene3D" id="3.40.50.720">
    <property type="entry name" value="NAD(P)-binding Rossmann-like Domain"/>
    <property type="match status" value="1"/>
</dbReference>
<dbReference type="RefSeq" id="WP_274164599.1">
    <property type="nucleotide sequence ID" value="NZ_JAJUBC010000011.1"/>
</dbReference>
<evidence type="ECO:0000313" key="2">
    <source>
        <dbReference type="EMBL" id="MDD1793749.1"/>
    </source>
</evidence>
<dbReference type="InterPro" id="IPR036291">
    <property type="entry name" value="NAD(P)-bd_dom_sf"/>
</dbReference>
<dbReference type="CDD" id="cd05325">
    <property type="entry name" value="carb_red_sniffer_like_SDR_c"/>
    <property type="match status" value="1"/>
</dbReference>
<name>A0ABT5R0G5_9GAMM</name>
<dbReference type="Pfam" id="PF00106">
    <property type="entry name" value="adh_short"/>
    <property type="match status" value="1"/>
</dbReference>
<dbReference type="PRINTS" id="PR00080">
    <property type="entry name" value="SDRFAMILY"/>
</dbReference>
<accession>A0ABT5R0G5</accession>
<dbReference type="PRINTS" id="PR00081">
    <property type="entry name" value="GDHRDH"/>
</dbReference>
<dbReference type="InterPro" id="IPR002347">
    <property type="entry name" value="SDR_fam"/>
</dbReference>
<dbReference type="SUPFAM" id="SSF51735">
    <property type="entry name" value="NAD(P)-binding Rossmann-fold domains"/>
    <property type="match status" value="1"/>
</dbReference>
<comment type="caution">
    <text evidence="2">The sequence shown here is derived from an EMBL/GenBank/DDBJ whole genome shotgun (WGS) entry which is preliminary data.</text>
</comment>
<protein>
    <submittedName>
        <fullName evidence="2">SDR family oxidoreductase</fullName>
    </submittedName>
</protein>
<dbReference type="InterPro" id="IPR052184">
    <property type="entry name" value="SDR_enzymes"/>
</dbReference>
<keyword evidence="3" id="KW-1185">Reference proteome</keyword>
<gene>
    <name evidence="2" type="ORF">LRP50_11465</name>
</gene>
<sequence length="228" mass="24751">MNTVLITGAARGIGLELVKQFLESGSQVFATYRGNTPPASLTDLLSTNRLSLRPLEVTDQNSIDALTALLEGISIDIIINNAGIIGPQDQSYHNMDVKGWLETFEINTVAPLMVTNALLPNLAMSDSPRVITISSQMGSLEREAKGMIAYRSSKAAVNKVMQVLALELKEQNITVCPVHPGWVKTDMGGDNADISVQESARGILKLARNITIADTGKFFTWEGTEHPW</sequence>
<dbReference type="Proteomes" id="UP001149400">
    <property type="component" value="Unassembled WGS sequence"/>
</dbReference>
<organism evidence="2 3">
    <name type="scientific">Enterovibrio gelatinilyticus</name>
    <dbReference type="NCBI Taxonomy" id="2899819"/>
    <lineage>
        <taxon>Bacteria</taxon>
        <taxon>Pseudomonadati</taxon>
        <taxon>Pseudomonadota</taxon>
        <taxon>Gammaproteobacteria</taxon>
        <taxon>Vibrionales</taxon>
        <taxon>Vibrionaceae</taxon>
        <taxon>Enterovibrio</taxon>
    </lineage>
</organism>
<evidence type="ECO:0000256" key="1">
    <source>
        <dbReference type="RuleBase" id="RU000363"/>
    </source>
</evidence>
<comment type="similarity">
    <text evidence="1">Belongs to the short-chain dehydrogenases/reductases (SDR) family.</text>
</comment>
<evidence type="ECO:0000313" key="3">
    <source>
        <dbReference type="Proteomes" id="UP001149400"/>
    </source>
</evidence>
<dbReference type="PANTHER" id="PTHR45458:SF1">
    <property type="entry name" value="SHORT CHAIN DEHYDROGENASE"/>
    <property type="match status" value="1"/>
</dbReference>
<reference evidence="2" key="1">
    <citation type="submission" date="2021-12" db="EMBL/GenBank/DDBJ databases">
        <title>Enterovibrio ZSDZ35 sp. nov. and Enterovibrio ZSDZ42 sp. nov., isolated from coastal seawater in Qingdao.</title>
        <authorList>
            <person name="Zhang P."/>
        </authorList>
    </citation>
    <scope>NUCLEOTIDE SEQUENCE</scope>
    <source>
        <strain evidence="2">ZSDZ42</strain>
    </source>
</reference>
<dbReference type="EMBL" id="JAJUBC010000011">
    <property type="protein sequence ID" value="MDD1793749.1"/>
    <property type="molecule type" value="Genomic_DNA"/>
</dbReference>